<dbReference type="InterPro" id="IPR008996">
    <property type="entry name" value="IL1/FGF"/>
</dbReference>
<dbReference type="PRINTS" id="PR00263">
    <property type="entry name" value="HBGFFGF"/>
</dbReference>
<dbReference type="PANTHER" id="PTHR11486">
    <property type="entry name" value="FIBROBLAST GROWTH FACTOR"/>
    <property type="match status" value="1"/>
</dbReference>
<dbReference type="AlphaFoldDB" id="A0A0K1YXN4"/>
<dbReference type="EMBL" id="KT290882">
    <property type="protein sequence ID" value="AKZ18201.1"/>
    <property type="molecule type" value="mRNA"/>
</dbReference>
<evidence type="ECO:0000313" key="4">
    <source>
        <dbReference type="EMBL" id="AKZ18201.1"/>
    </source>
</evidence>
<evidence type="ECO:0000256" key="3">
    <source>
        <dbReference type="SAM" id="Phobius"/>
    </source>
</evidence>
<protein>
    <recommendedName>
        <fullName evidence="2">Fibroblast growth factor</fullName>
        <shortName evidence="2">FGF</shortName>
    </recommendedName>
</protein>
<keyword evidence="3" id="KW-0472">Membrane</keyword>
<gene>
    <name evidence="4" type="primary">fgfd</name>
</gene>
<sequence length="189" mass="20971">MTACIMGIFSASTTTAMIAVIYLLIGLAGARPAPTNSTRLQTEVGLLANVANDEPYAYNLDASGARGADRTVRSTIAAWVEALQYRQLYCRSGYHLQIFSDGNISGTQEDNNRYAIIQFVSIHPPNTMAIRGVASGYYLAMNKKGRLYASAELKPDCYFLEGMLPNMHNTYESVREDNKRKKKKRGENR</sequence>
<evidence type="ECO:0000256" key="1">
    <source>
        <dbReference type="ARBA" id="ARBA00007936"/>
    </source>
</evidence>
<accession>A0A0K1YXN4</accession>
<dbReference type="GO" id="GO:0008083">
    <property type="term" value="F:growth factor activity"/>
    <property type="evidence" value="ECO:0007669"/>
    <property type="project" value="InterPro"/>
</dbReference>
<proteinExistence type="evidence at transcript level"/>
<dbReference type="PRINTS" id="PR00262">
    <property type="entry name" value="IL1HBGF"/>
</dbReference>
<dbReference type="SUPFAM" id="SSF50353">
    <property type="entry name" value="Cytokine"/>
    <property type="match status" value="1"/>
</dbReference>
<reference evidence="4" key="2">
    <citation type="submission" date="2015-07" db="EMBL/GenBank/DDBJ databases">
        <title>MeaNS - Measles Nucleotide Surveillance Program.</title>
        <authorList>
            <person name="Tran T."/>
            <person name="Druce J."/>
        </authorList>
    </citation>
    <scope>NUCLEOTIDE SEQUENCE</scope>
</reference>
<comment type="similarity">
    <text evidence="1 2">Belongs to the heparin-binding growth factors family.</text>
</comment>
<dbReference type="InterPro" id="IPR002209">
    <property type="entry name" value="Fibroblast_GF_fam"/>
</dbReference>
<name>A0A0K1YXN4_PTYFL</name>
<evidence type="ECO:0000256" key="2">
    <source>
        <dbReference type="RuleBase" id="RU049442"/>
    </source>
</evidence>
<keyword evidence="3" id="KW-0812">Transmembrane</keyword>
<feature type="transmembrane region" description="Helical" evidence="3">
    <location>
        <begin position="6"/>
        <end position="30"/>
    </location>
</feature>
<dbReference type="Gene3D" id="2.80.10.50">
    <property type="match status" value="1"/>
</dbReference>
<organism evidence="4">
    <name type="scientific">Ptychodera flava</name>
    <name type="common">Acorn worm</name>
    <dbReference type="NCBI Taxonomy" id="63121"/>
    <lineage>
        <taxon>Eukaryota</taxon>
        <taxon>Metazoa</taxon>
        <taxon>Hemichordata</taxon>
        <taxon>Enteropneusta</taxon>
        <taxon>Ptychoderidae</taxon>
        <taxon>Ptychodera</taxon>
    </lineage>
</organism>
<keyword evidence="3" id="KW-1133">Transmembrane helix</keyword>
<dbReference type="SMART" id="SM00442">
    <property type="entry name" value="FGF"/>
    <property type="match status" value="1"/>
</dbReference>
<dbReference type="Pfam" id="PF00167">
    <property type="entry name" value="FGF"/>
    <property type="match status" value="1"/>
</dbReference>
<feature type="non-terminal residue" evidence="4">
    <location>
        <position position="189"/>
    </location>
</feature>
<reference evidence="4" key="1">
    <citation type="journal article" date="2015" name="Mar. Genomics">
        <title>FGF signaling repertoire of the indirect developing hemichordate Ptychodera flava.</title>
        <authorList>
            <person name="Fan T.P."/>
            <person name="Su Y.H."/>
        </authorList>
    </citation>
    <scope>NUCLEOTIDE SEQUENCE</scope>
</reference>